<accession>A0A4V3DBE3</accession>
<sequence>MAEIKKLKNGMKILPLMATTIEYGEHLNQQIAPYIIGVGPVEAAMNSMQILNQLPEKPDYAVLLGSSGSSRLAQGEIYQASSVSYRDMDASAIGFEKGRTPFLDLPATLPLGPMFDFLPAATLSTGGKVIVGPEFDQLAEDMVDMESFAVKRACQSHNVPLIVLRGISDGKKELQKFDDWTELLPMLDQKLAEALANICNELSQP</sequence>
<proteinExistence type="predicted"/>
<dbReference type="AlphaFoldDB" id="A0A4V3DBE3"/>
<dbReference type="RefSeq" id="WP_133570963.1">
    <property type="nucleotide sequence ID" value="NZ_SNYR01000001.1"/>
</dbReference>
<evidence type="ECO:0000313" key="2">
    <source>
        <dbReference type="Proteomes" id="UP000295391"/>
    </source>
</evidence>
<dbReference type="NCBIfam" id="TIGR01705">
    <property type="entry name" value="MTA_SAH-nuc-hyp"/>
    <property type="match status" value="1"/>
</dbReference>
<dbReference type="InterPro" id="IPR010050">
    <property type="entry name" value="MTA_SAH_nuc_hyp"/>
</dbReference>
<dbReference type="EMBL" id="SNYR01000001">
    <property type="protein sequence ID" value="TDQ66258.1"/>
    <property type="molecule type" value="Genomic_DNA"/>
</dbReference>
<comment type="caution">
    <text evidence="1">The sequence shown here is derived from an EMBL/GenBank/DDBJ whole genome shotgun (WGS) entry which is preliminary data.</text>
</comment>
<reference evidence="1 2" key="1">
    <citation type="submission" date="2019-03" db="EMBL/GenBank/DDBJ databases">
        <title>Genomic Encyclopedia of Type Strains, Phase III (KMG-III): the genomes of soil and plant-associated and newly described type strains.</title>
        <authorList>
            <person name="Whitman W."/>
        </authorList>
    </citation>
    <scope>NUCLEOTIDE SEQUENCE [LARGE SCALE GENOMIC DNA]</scope>
    <source>
        <strain evidence="1 2">CGMCC 1.7002</strain>
    </source>
</reference>
<dbReference type="Gene3D" id="3.40.50.1580">
    <property type="entry name" value="Nucleoside phosphorylase domain"/>
    <property type="match status" value="1"/>
</dbReference>
<dbReference type="GO" id="GO:0009116">
    <property type="term" value="P:nucleoside metabolic process"/>
    <property type="evidence" value="ECO:0007669"/>
    <property type="project" value="InterPro"/>
</dbReference>
<dbReference type="SUPFAM" id="SSF53167">
    <property type="entry name" value="Purine and uridine phosphorylases"/>
    <property type="match status" value="1"/>
</dbReference>
<dbReference type="OrthoDB" id="997641at2"/>
<dbReference type="InterPro" id="IPR035994">
    <property type="entry name" value="Nucleoside_phosphorylase_sf"/>
</dbReference>
<organism evidence="1 2">
    <name type="scientific">Maritalea mobilis</name>
    <dbReference type="NCBI Taxonomy" id="483324"/>
    <lineage>
        <taxon>Bacteria</taxon>
        <taxon>Pseudomonadati</taxon>
        <taxon>Pseudomonadota</taxon>
        <taxon>Alphaproteobacteria</taxon>
        <taxon>Hyphomicrobiales</taxon>
        <taxon>Devosiaceae</taxon>
        <taxon>Maritalea</taxon>
    </lineage>
</organism>
<gene>
    <name evidence="1" type="ORF">ATL17_0249</name>
</gene>
<keyword evidence="2" id="KW-1185">Reference proteome</keyword>
<dbReference type="Proteomes" id="UP000295391">
    <property type="component" value="Unassembled WGS sequence"/>
</dbReference>
<name>A0A4V3DBE3_9HYPH</name>
<protein>
    <submittedName>
        <fullName evidence="1">Adenosylhomocysteine nucleosidase</fullName>
    </submittedName>
</protein>
<dbReference type="GO" id="GO:0003824">
    <property type="term" value="F:catalytic activity"/>
    <property type="evidence" value="ECO:0007669"/>
    <property type="project" value="InterPro"/>
</dbReference>
<evidence type="ECO:0000313" key="1">
    <source>
        <dbReference type="EMBL" id="TDQ66258.1"/>
    </source>
</evidence>